<dbReference type="Pfam" id="PF13426">
    <property type="entry name" value="PAS_9"/>
    <property type="match status" value="1"/>
</dbReference>
<feature type="compositionally biased region" description="Basic and acidic residues" evidence="6">
    <location>
        <begin position="369"/>
        <end position="380"/>
    </location>
</feature>
<feature type="domain" description="GGDEF" evidence="10">
    <location>
        <begin position="598"/>
        <end position="731"/>
    </location>
</feature>
<evidence type="ECO:0000256" key="4">
    <source>
        <dbReference type="ARBA" id="ARBA00022989"/>
    </source>
</evidence>
<dbReference type="SMART" id="SM00052">
    <property type="entry name" value="EAL"/>
    <property type="match status" value="1"/>
</dbReference>
<dbReference type="Proteomes" id="UP000427071">
    <property type="component" value="Chromosome"/>
</dbReference>
<dbReference type="AlphaFoldDB" id="A0A6B8VMN1"/>
<dbReference type="InterPro" id="IPR035965">
    <property type="entry name" value="PAS-like_dom_sf"/>
</dbReference>
<dbReference type="SMART" id="SM00091">
    <property type="entry name" value="PAS"/>
    <property type="match status" value="1"/>
</dbReference>
<dbReference type="PROSITE" id="PS50883">
    <property type="entry name" value="EAL"/>
    <property type="match status" value="1"/>
</dbReference>
<dbReference type="InterPro" id="IPR007895">
    <property type="entry name" value="MASE1"/>
</dbReference>
<organism evidence="11 12">
    <name type="scientific">Corynebacterium kalinowskii</name>
    <dbReference type="NCBI Taxonomy" id="2675216"/>
    <lineage>
        <taxon>Bacteria</taxon>
        <taxon>Bacillati</taxon>
        <taxon>Actinomycetota</taxon>
        <taxon>Actinomycetes</taxon>
        <taxon>Mycobacteriales</taxon>
        <taxon>Corynebacteriaceae</taxon>
        <taxon>Corynebacterium</taxon>
    </lineage>
</organism>
<evidence type="ECO:0000256" key="1">
    <source>
        <dbReference type="ARBA" id="ARBA00004651"/>
    </source>
</evidence>
<dbReference type="InterPro" id="IPR000160">
    <property type="entry name" value="GGDEF_dom"/>
</dbReference>
<dbReference type="Gene3D" id="3.30.70.270">
    <property type="match status" value="1"/>
</dbReference>
<dbReference type="CDD" id="cd01948">
    <property type="entry name" value="EAL"/>
    <property type="match status" value="1"/>
</dbReference>
<feature type="domain" description="EAL" evidence="9">
    <location>
        <begin position="731"/>
        <end position="983"/>
    </location>
</feature>
<evidence type="ECO:0000259" key="10">
    <source>
        <dbReference type="PROSITE" id="PS50887"/>
    </source>
</evidence>
<sequence>MVSKPTALGITPVPVLFHVLFALAYLVSVISTLKVDVSDPFYSTIWVPAGIAVWWAVKCRTRAELIAAHAFVFFTIVTVFHVVEHRGAISVVLTATSHVLAGPCVRFFMAAIDRIRFGGQWISSRQRSPLDRIVFPSDVYRLLLGSFVGIALSKLLALVRISYDGGAVTAATFASLYLRDLAGIITVAGAGLAIFSATKRTLNAAKLLELLIVTGITGVLMWFVFSPSRLLPIVYLVMLPLFWSATRLDVSLATLHAVITAFGASVLGYLNGGAAFAAIDHPLSHVVAIRLFIIMCILLSLVVSTTVQQRMALVADLEALVKTIPDALITVDRNGDASMLNLAGRNVVTSNTDGSFSKRPLRRVNGSTLKDEESPSARSLRGEQVHLAMVKLADPHNDLEKQRIYAVSSSPLYDTDPTAPSRALVLYHDTTEEYRAVKKARQAHEEMVNLFESAPQGIATVSLDGCIIDVNRAFTELLQLPAQEMIGSRIAEITSNESFGKQVEEAQREPGRLFEGDYPVQCADGSEKIVAISIRHLVPQESASEVLLVNAVDITERQELHNTITHMAEHDSLTGLLNRRAFTRELNNLVDESTEEQRDFSLLLIDMDNFKAVNDSFGHHTGDIILIEFAEIFRECVGENGIIGRLGGDEFVVALPDTDRTRAEAIGEAIASATRENFHGRGGAIQDVTVSIGIATLSEAMARGTKVLQLADDLMYQAKHAGRNTFATVASSETQRSMMEILETGAFDIHLQPVYDIRGRRIISAEGLMRFTDPAIKIGVMDFLAAVGRAGRCSQLDALVLQKGISLIPRLQQVCPDFRLSLNISPQSVERPEFPQLVIDELDKHQVKPGSLILEITETDAVENSEVTTVFRERLRERGVYLAIDDFGSGHHHYRSLKTMGFDTIKIDGDFVQGCATNDVDKAIVASIVHLAQAQSMKTVAEYVSDGHIYNCVSELGVDFAQGFHIGAAVPVDTFISTHLVGTHE</sequence>
<feature type="domain" description="PAS" evidence="8">
    <location>
        <begin position="443"/>
        <end position="498"/>
    </location>
</feature>
<keyword evidence="12" id="KW-1185">Reference proteome</keyword>
<dbReference type="SUPFAM" id="SSF55073">
    <property type="entry name" value="Nucleotide cyclase"/>
    <property type="match status" value="1"/>
</dbReference>
<feature type="transmembrane region" description="Helical" evidence="7">
    <location>
        <begin position="89"/>
        <end position="112"/>
    </location>
</feature>
<evidence type="ECO:0000313" key="12">
    <source>
        <dbReference type="Proteomes" id="UP000427071"/>
    </source>
</evidence>
<dbReference type="GO" id="GO:0005886">
    <property type="term" value="C:plasma membrane"/>
    <property type="evidence" value="ECO:0007669"/>
    <property type="project" value="UniProtKB-SubCell"/>
</dbReference>
<dbReference type="InterPro" id="IPR035919">
    <property type="entry name" value="EAL_sf"/>
</dbReference>
<dbReference type="Pfam" id="PF00990">
    <property type="entry name" value="GGDEF"/>
    <property type="match status" value="1"/>
</dbReference>
<dbReference type="CDD" id="cd00130">
    <property type="entry name" value="PAS"/>
    <property type="match status" value="1"/>
</dbReference>
<dbReference type="InterPro" id="IPR052155">
    <property type="entry name" value="Biofilm_reg_signaling"/>
</dbReference>
<dbReference type="Pfam" id="PF00563">
    <property type="entry name" value="EAL"/>
    <property type="match status" value="1"/>
</dbReference>
<feature type="transmembrane region" description="Helical" evidence="7">
    <location>
        <begin position="133"/>
        <end position="156"/>
    </location>
</feature>
<evidence type="ECO:0000313" key="11">
    <source>
        <dbReference type="EMBL" id="QGU00981.1"/>
    </source>
</evidence>
<dbReference type="EMBL" id="CP046452">
    <property type="protein sequence ID" value="QGU00981.1"/>
    <property type="molecule type" value="Genomic_DNA"/>
</dbReference>
<evidence type="ECO:0000256" key="3">
    <source>
        <dbReference type="ARBA" id="ARBA00022692"/>
    </source>
</evidence>
<evidence type="ECO:0000256" key="2">
    <source>
        <dbReference type="ARBA" id="ARBA00022475"/>
    </source>
</evidence>
<evidence type="ECO:0000259" key="8">
    <source>
        <dbReference type="PROSITE" id="PS50112"/>
    </source>
</evidence>
<comment type="subcellular location">
    <subcellularLocation>
        <location evidence="1">Cell membrane</location>
        <topology evidence="1">Multi-pass membrane protein</topology>
    </subcellularLocation>
</comment>
<keyword evidence="3 7" id="KW-0812">Transmembrane</keyword>
<dbReference type="Gene3D" id="3.30.450.20">
    <property type="entry name" value="PAS domain"/>
    <property type="match status" value="2"/>
</dbReference>
<feature type="transmembrane region" description="Helical" evidence="7">
    <location>
        <begin position="285"/>
        <end position="303"/>
    </location>
</feature>
<dbReference type="EC" id="3.1.4.52" evidence="11"/>
<keyword evidence="11" id="KW-0378">Hydrolase</keyword>
<reference evidence="12" key="1">
    <citation type="submission" date="2019-11" db="EMBL/GenBank/DDBJ databases">
        <title>Complete genome sequence of Corynebacterium kalinowskii 1959, a novel Corynebacterium species isolated from soil of a small paddock in Vilsendorf, Germany.</title>
        <authorList>
            <person name="Schaffert L."/>
            <person name="Ruwe M."/>
            <person name="Milse J."/>
            <person name="Hanuschka K."/>
            <person name="Ortseifen V."/>
            <person name="Droste J."/>
            <person name="Brandt D."/>
            <person name="Schlueter L."/>
            <person name="Kutter Y."/>
            <person name="Vinke S."/>
            <person name="Viehoefer P."/>
            <person name="Jacob L."/>
            <person name="Luebke N.-C."/>
            <person name="Schulte-Berndt E."/>
            <person name="Hain C."/>
            <person name="Linder M."/>
            <person name="Schmidt P."/>
            <person name="Wollenschlaeger L."/>
            <person name="Luttermann T."/>
            <person name="Thieme E."/>
            <person name="Hassa J."/>
            <person name="Haak M."/>
            <person name="Wittchen M."/>
            <person name="Mentz A."/>
            <person name="Persicke M."/>
            <person name="Busche T."/>
            <person name="Ruckert C."/>
        </authorList>
    </citation>
    <scope>NUCLEOTIDE SEQUENCE [LARGE SCALE GENOMIC DNA]</scope>
    <source>
        <strain evidence="12">1959</strain>
    </source>
</reference>
<dbReference type="RefSeq" id="WP_197079725.1">
    <property type="nucleotide sequence ID" value="NZ_CP046452.1"/>
</dbReference>
<accession>A0A6B8VMN1</accession>
<dbReference type="SUPFAM" id="SSF55785">
    <property type="entry name" value="PYP-like sensor domain (PAS domain)"/>
    <property type="match status" value="1"/>
</dbReference>
<dbReference type="InterPro" id="IPR000014">
    <property type="entry name" value="PAS"/>
</dbReference>
<dbReference type="NCBIfam" id="TIGR00229">
    <property type="entry name" value="sensory_box"/>
    <property type="match status" value="1"/>
</dbReference>
<dbReference type="SMART" id="SM00267">
    <property type="entry name" value="GGDEF"/>
    <property type="match status" value="1"/>
</dbReference>
<feature type="transmembrane region" description="Helical" evidence="7">
    <location>
        <begin position="207"/>
        <end position="225"/>
    </location>
</feature>
<feature type="transmembrane region" description="Helical" evidence="7">
    <location>
        <begin position="7"/>
        <end position="28"/>
    </location>
</feature>
<evidence type="ECO:0000259" key="9">
    <source>
        <dbReference type="PROSITE" id="PS50883"/>
    </source>
</evidence>
<name>A0A6B8VMN1_9CORY</name>
<feature type="region of interest" description="Disordered" evidence="6">
    <location>
        <begin position="351"/>
        <end position="380"/>
    </location>
</feature>
<dbReference type="GO" id="GO:0071111">
    <property type="term" value="F:cyclic-guanylate-specific phosphodiesterase activity"/>
    <property type="evidence" value="ECO:0007669"/>
    <property type="project" value="UniProtKB-EC"/>
</dbReference>
<dbReference type="PANTHER" id="PTHR44757">
    <property type="entry name" value="DIGUANYLATE CYCLASE DGCP"/>
    <property type="match status" value="1"/>
</dbReference>
<feature type="transmembrane region" description="Helical" evidence="7">
    <location>
        <begin position="257"/>
        <end position="279"/>
    </location>
</feature>
<proteinExistence type="predicted"/>
<evidence type="ECO:0000256" key="5">
    <source>
        <dbReference type="ARBA" id="ARBA00023136"/>
    </source>
</evidence>
<feature type="transmembrane region" description="Helical" evidence="7">
    <location>
        <begin position="40"/>
        <end position="57"/>
    </location>
</feature>
<protein>
    <submittedName>
        <fullName evidence="11">Cyclic di-GMP phosphodiesterase Gmr</fullName>
        <ecNumber evidence="11">3.1.4.52</ecNumber>
    </submittedName>
</protein>
<dbReference type="PROSITE" id="PS50112">
    <property type="entry name" value="PAS"/>
    <property type="match status" value="1"/>
</dbReference>
<feature type="transmembrane region" description="Helical" evidence="7">
    <location>
        <begin position="64"/>
        <end position="83"/>
    </location>
</feature>
<keyword evidence="4 7" id="KW-1133">Transmembrane helix</keyword>
<dbReference type="CDD" id="cd01949">
    <property type="entry name" value="GGDEF"/>
    <property type="match status" value="1"/>
</dbReference>
<dbReference type="NCBIfam" id="TIGR00254">
    <property type="entry name" value="GGDEF"/>
    <property type="match status" value="1"/>
</dbReference>
<dbReference type="InterPro" id="IPR029787">
    <property type="entry name" value="Nucleotide_cyclase"/>
</dbReference>
<dbReference type="Gene3D" id="3.20.20.450">
    <property type="entry name" value="EAL domain"/>
    <property type="match status" value="1"/>
</dbReference>
<dbReference type="InterPro" id="IPR043128">
    <property type="entry name" value="Rev_trsase/Diguanyl_cyclase"/>
</dbReference>
<dbReference type="SUPFAM" id="SSF141868">
    <property type="entry name" value="EAL domain-like"/>
    <property type="match status" value="1"/>
</dbReference>
<dbReference type="KEGG" id="ckw:CKALI_00400"/>
<evidence type="ECO:0000256" key="6">
    <source>
        <dbReference type="SAM" id="MobiDB-lite"/>
    </source>
</evidence>
<dbReference type="PANTHER" id="PTHR44757:SF2">
    <property type="entry name" value="BIOFILM ARCHITECTURE MAINTENANCE PROTEIN MBAA"/>
    <property type="match status" value="1"/>
</dbReference>
<feature type="transmembrane region" description="Helical" evidence="7">
    <location>
        <begin position="176"/>
        <end position="195"/>
    </location>
</feature>
<keyword evidence="2" id="KW-1003">Cell membrane</keyword>
<gene>
    <name evidence="11" type="primary">gmr</name>
    <name evidence="11" type="ORF">CKALI_00400</name>
</gene>
<dbReference type="Pfam" id="PF05231">
    <property type="entry name" value="MASE1"/>
    <property type="match status" value="1"/>
</dbReference>
<keyword evidence="5 7" id="KW-0472">Membrane</keyword>
<dbReference type="FunFam" id="3.30.70.270:FF:000001">
    <property type="entry name" value="Diguanylate cyclase domain protein"/>
    <property type="match status" value="1"/>
</dbReference>
<evidence type="ECO:0000256" key="7">
    <source>
        <dbReference type="SAM" id="Phobius"/>
    </source>
</evidence>
<dbReference type="InterPro" id="IPR001633">
    <property type="entry name" value="EAL_dom"/>
</dbReference>
<dbReference type="PROSITE" id="PS50887">
    <property type="entry name" value="GGDEF"/>
    <property type="match status" value="1"/>
</dbReference>